<keyword evidence="6" id="KW-1185">Reference proteome</keyword>
<reference evidence="6" key="1">
    <citation type="submission" date="2023-07" db="EMBL/GenBank/DDBJ databases">
        <title>Defluviimonas sediminis sp. nov., isolated from mangrove sediment.</title>
        <authorList>
            <person name="Liu L."/>
            <person name="Li J."/>
            <person name="Huang Y."/>
            <person name="Pan J."/>
            <person name="Li M."/>
        </authorList>
    </citation>
    <scope>NUCLEOTIDE SEQUENCE [LARGE SCALE GENOMIC DNA]</scope>
    <source>
        <strain evidence="6">FT324</strain>
    </source>
</reference>
<evidence type="ECO:0000259" key="4">
    <source>
        <dbReference type="Pfam" id="PF01471"/>
    </source>
</evidence>
<dbReference type="Pfam" id="PF01471">
    <property type="entry name" value="PG_binding_1"/>
    <property type="match status" value="2"/>
</dbReference>
<feature type="domain" description="Peptidase C14 caspase" evidence="3">
    <location>
        <begin position="22"/>
        <end position="93"/>
    </location>
</feature>
<protein>
    <submittedName>
        <fullName evidence="5">Peptidoglycan-binding protein</fullName>
    </submittedName>
</protein>
<feature type="domain" description="Peptidoglycan binding-like" evidence="4">
    <location>
        <begin position="287"/>
        <end position="342"/>
    </location>
</feature>
<evidence type="ECO:0000256" key="2">
    <source>
        <dbReference type="SAM" id="SignalP"/>
    </source>
</evidence>
<dbReference type="Proteomes" id="UP001205601">
    <property type="component" value="Unassembled WGS sequence"/>
</dbReference>
<proteinExistence type="predicted"/>
<sequence>MFRLLPSALVLTCAAVPASARDLALVIGNENYRRAPDISSAEDVADAGAALEAAGFEVHEGRDLDVAGLRQALAAFYEDAQDADRLVILVAGHFVHAGTESWLLGTGADVPSLGSVDAMGLPLGTLFAVAAERPGGAMVLLGTEPQPLTLGDGLATGIGTEAVPQGVMVVSGDAGTLAEFVTDVLVDRGQSLAALAGQAEGLAVSGYLGDVGVFLPLAETEVPGDGAGEEAAWQVVRRLDTIAAYEGFLRQYPDGRRAAEARAAIATIRAEPLLQAQKAEEALNLSRDRRREIQRALSLLDFDPRGIDGLFGPGSRRAIAAWQKANRIEPTGFLDADQITRLQAQADRRAAELEAEARARQAELDRQDRLYWDQTGAAGDEAGLRAYLKRYPDGLFADLAKERLAVFEEERRQDAQGEDRLAWDQAAAADTAEGYRDYLRAFPDGVFAEDARAALEAAEAAEAAEASRAQAEAAENALGLNDFFRRAIERRLADLGLKPGRVDGTFDDDTRRAIRRYQEARGMEVTGYLTQAAVVRLLAEGL</sequence>
<dbReference type="Gene3D" id="1.10.101.10">
    <property type="entry name" value="PGBD-like superfamily/PGBD"/>
    <property type="match status" value="2"/>
</dbReference>
<dbReference type="SUPFAM" id="SSF52129">
    <property type="entry name" value="Caspase-like"/>
    <property type="match status" value="1"/>
</dbReference>
<evidence type="ECO:0000313" key="5">
    <source>
        <dbReference type="EMBL" id="MCT8330851.1"/>
    </source>
</evidence>
<evidence type="ECO:0000259" key="3">
    <source>
        <dbReference type="Pfam" id="PF00656"/>
    </source>
</evidence>
<dbReference type="InterPro" id="IPR029030">
    <property type="entry name" value="Caspase-like_dom_sf"/>
</dbReference>
<accession>A0ABT2NPK2</accession>
<dbReference type="InterPro" id="IPR036365">
    <property type="entry name" value="PGBD-like_sf"/>
</dbReference>
<name>A0ABT2NPK2_9RHOB</name>
<comment type="caution">
    <text evidence="5">The sequence shown here is derived from an EMBL/GenBank/DDBJ whole genome shotgun (WGS) entry which is preliminary data.</text>
</comment>
<dbReference type="RefSeq" id="WP_261496743.1">
    <property type="nucleotide sequence ID" value="NZ_JAOCQF010000003.1"/>
</dbReference>
<organism evidence="5 6">
    <name type="scientific">Albidovulum sediminis</name>
    <dbReference type="NCBI Taxonomy" id="3066345"/>
    <lineage>
        <taxon>Bacteria</taxon>
        <taxon>Pseudomonadati</taxon>
        <taxon>Pseudomonadota</taxon>
        <taxon>Alphaproteobacteria</taxon>
        <taxon>Rhodobacterales</taxon>
        <taxon>Paracoccaceae</taxon>
        <taxon>Albidovulum</taxon>
    </lineage>
</organism>
<dbReference type="InterPro" id="IPR036366">
    <property type="entry name" value="PGBDSf"/>
</dbReference>
<keyword evidence="2" id="KW-0732">Signal</keyword>
<dbReference type="InterPro" id="IPR011600">
    <property type="entry name" value="Pept_C14_caspase"/>
</dbReference>
<feature type="coiled-coil region" evidence="1">
    <location>
        <begin position="336"/>
        <end position="370"/>
    </location>
</feature>
<keyword evidence="1" id="KW-0175">Coiled coil</keyword>
<evidence type="ECO:0000256" key="1">
    <source>
        <dbReference type="SAM" id="Coils"/>
    </source>
</evidence>
<gene>
    <name evidence="5" type="ORF">N5I32_15135</name>
</gene>
<dbReference type="Pfam" id="PF00656">
    <property type="entry name" value="Peptidase_C14"/>
    <property type="match status" value="1"/>
</dbReference>
<feature type="signal peptide" evidence="2">
    <location>
        <begin position="1"/>
        <end position="20"/>
    </location>
</feature>
<dbReference type="InterPro" id="IPR002477">
    <property type="entry name" value="Peptidoglycan-bd-like"/>
</dbReference>
<feature type="chain" id="PRO_5045327249" evidence="2">
    <location>
        <begin position="21"/>
        <end position="542"/>
    </location>
</feature>
<dbReference type="SUPFAM" id="SSF47090">
    <property type="entry name" value="PGBD-like"/>
    <property type="match status" value="2"/>
</dbReference>
<evidence type="ECO:0000313" key="6">
    <source>
        <dbReference type="Proteomes" id="UP001205601"/>
    </source>
</evidence>
<feature type="domain" description="Peptidoglycan binding-like" evidence="4">
    <location>
        <begin position="486"/>
        <end position="532"/>
    </location>
</feature>
<dbReference type="Gene3D" id="3.40.50.1460">
    <property type="match status" value="1"/>
</dbReference>
<dbReference type="EMBL" id="JAOCQF010000003">
    <property type="protein sequence ID" value="MCT8330851.1"/>
    <property type="molecule type" value="Genomic_DNA"/>
</dbReference>